<dbReference type="EMBL" id="JXRA01000006">
    <property type="protein sequence ID" value="KIO78815.1"/>
    <property type="molecule type" value="Genomic_DNA"/>
</dbReference>
<reference evidence="1 2" key="1">
    <citation type="submission" date="2015-01" db="EMBL/GenBank/DDBJ databases">
        <title>Draft genome sequence of Pedobacter sp. NL19 isolated from sludge of an effluent treatment pond in an abandoned uranium mine.</title>
        <authorList>
            <person name="Santos T."/>
            <person name="Caetano T."/>
            <person name="Covas C."/>
            <person name="Cruz A."/>
            <person name="Mendo S."/>
        </authorList>
    </citation>
    <scope>NUCLEOTIDE SEQUENCE [LARGE SCALE GENOMIC DNA]</scope>
    <source>
        <strain evidence="1 2">NL19</strain>
    </source>
</reference>
<dbReference type="Proteomes" id="UP000032049">
    <property type="component" value="Unassembled WGS sequence"/>
</dbReference>
<dbReference type="AlphaFoldDB" id="A0A0D0GRJ0"/>
<proteinExistence type="predicted"/>
<dbReference type="OrthoDB" id="9888623at2"/>
<evidence type="ECO:0000313" key="1">
    <source>
        <dbReference type="EMBL" id="KIO78815.1"/>
    </source>
</evidence>
<keyword evidence="2" id="KW-1185">Reference proteome</keyword>
<dbReference type="RefSeq" id="WP_041877728.1">
    <property type="nucleotide sequence ID" value="NZ_CP157278.1"/>
</dbReference>
<organism evidence="1 2">
    <name type="scientific">Pedobacter lusitanus</name>
    <dbReference type="NCBI Taxonomy" id="1503925"/>
    <lineage>
        <taxon>Bacteria</taxon>
        <taxon>Pseudomonadati</taxon>
        <taxon>Bacteroidota</taxon>
        <taxon>Sphingobacteriia</taxon>
        <taxon>Sphingobacteriales</taxon>
        <taxon>Sphingobacteriaceae</taxon>
        <taxon>Pedobacter</taxon>
    </lineage>
</organism>
<sequence length="137" mass="15331">MKNLLRTLFVFSLIVFAGFTAIAQMPRVIREGTGVACQADVTVMSMTAASTTYRYEWLVAPESHVFQINPVYQFKVLATLSGGAVYVYYVTKSAIDANPNVYYVAYPQGGGTALKLYIKNDIPAYPNKNQYTFRFQL</sequence>
<name>A0A0D0GRJ0_9SPHI</name>
<protein>
    <submittedName>
        <fullName evidence="1">Uncharacterized protein</fullName>
    </submittedName>
</protein>
<comment type="caution">
    <text evidence="1">The sequence shown here is derived from an EMBL/GenBank/DDBJ whole genome shotgun (WGS) entry which is preliminary data.</text>
</comment>
<accession>A0A0D0GRJ0</accession>
<evidence type="ECO:0000313" key="2">
    <source>
        <dbReference type="Proteomes" id="UP000032049"/>
    </source>
</evidence>
<gene>
    <name evidence="1" type="ORF">TH53_01655</name>
</gene>